<sequence>MGNTQVVEAKGTQIDIQVGKKHVKGTLNNSSAAKSLQKKLPLSLAVKDFPGEPEKNADLNFKLSTDGMPKGSAAKKGSIGYWSPDRRLVFYYGKVSYYQGIHIIGHFNSKKDLKTVKNIKKNQKVVITAE</sequence>
<dbReference type="KEGG" id="lgn:ABM34_08605"/>
<dbReference type="PATRIC" id="fig|1007676.4.peg.1737"/>
<gene>
    <name evidence="2" type="ORF">ABM34_08605</name>
</gene>
<dbReference type="Pfam" id="PF18050">
    <property type="entry name" value="Cyclophil_like2"/>
    <property type="match status" value="1"/>
</dbReference>
<accession>A0A0H4R3U6</accession>
<proteinExistence type="predicted"/>
<protein>
    <recommendedName>
        <fullName evidence="1">Cyclophilin-like domain-containing protein</fullName>
    </recommendedName>
</protein>
<dbReference type="STRING" id="1007676.ABM34_08605"/>
<dbReference type="Proteomes" id="UP000036106">
    <property type="component" value="Chromosome"/>
</dbReference>
<feature type="domain" description="Cyclophilin-like" evidence="1">
    <location>
        <begin position="16"/>
        <end position="127"/>
    </location>
</feature>
<evidence type="ECO:0000313" key="2">
    <source>
        <dbReference type="EMBL" id="AKP68445.1"/>
    </source>
</evidence>
<organism evidence="2 3">
    <name type="scientific">Companilactobacillus ginsenosidimutans</name>
    <dbReference type="NCBI Taxonomy" id="1007676"/>
    <lineage>
        <taxon>Bacteria</taxon>
        <taxon>Bacillati</taxon>
        <taxon>Bacillota</taxon>
        <taxon>Bacilli</taxon>
        <taxon>Lactobacillales</taxon>
        <taxon>Lactobacillaceae</taxon>
        <taxon>Companilactobacillus</taxon>
    </lineage>
</organism>
<dbReference type="InterPro" id="IPR029000">
    <property type="entry name" value="Cyclophilin-like_dom_sf"/>
</dbReference>
<keyword evidence="3" id="KW-1185">Reference proteome</keyword>
<dbReference type="AlphaFoldDB" id="A0A0H4R3U6"/>
<dbReference type="EMBL" id="CP012034">
    <property type="protein sequence ID" value="AKP68445.1"/>
    <property type="molecule type" value="Genomic_DNA"/>
</dbReference>
<dbReference type="InterPro" id="IPR041183">
    <property type="entry name" value="Cyclophilin-like"/>
</dbReference>
<evidence type="ECO:0000313" key="3">
    <source>
        <dbReference type="Proteomes" id="UP000036106"/>
    </source>
</evidence>
<evidence type="ECO:0000259" key="1">
    <source>
        <dbReference type="Pfam" id="PF18050"/>
    </source>
</evidence>
<dbReference type="Gene3D" id="2.40.100.20">
    <property type="match status" value="1"/>
</dbReference>
<name>A0A0H4R3U6_9LACO</name>
<reference evidence="3" key="1">
    <citation type="submission" date="2015-07" db="EMBL/GenBank/DDBJ databases">
        <title>Lactobacillus ginsenosidimutans/EMML 3141/ whole genome sequencing.</title>
        <authorList>
            <person name="Kim M.K."/>
            <person name="Im W.-T."/>
            <person name="Srinivasan S."/>
            <person name="Lee J.-J."/>
        </authorList>
    </citation>
    <scope>NUCLEOTIDE SEQUENCE [LARGE SCALE GENOMIC DNA]</scope>
    <source>
        <strain evidence="3">EMML 3041</strain>
    </source>
</reference>
<dbReference type="SUPFAM" id="SSF50891">
    <property type="entry name" value="Cyclophilin-like"/>
    <property type="match status" value="1"/>
</dbReference>